<evidence type="ECO:0000256" key="1">
    <source>
        <dbReference type="SAM" id="Phobius"/>
    </source>
</evidence>
<keyword evidence="1" id="KW-0812">Transmembrane</keyword>
<reference evidence="3" key="1">
    <citation type="submission" date="2015-10" db="EMBL/GenBank/DDBJ databases">
        <title>Extensive mobilome-driven genome diversification in gut-associated Bacteroides vulgatus mpk.</title>
        <authorList>
            <person name="Beier S."/>
            <person name="Lange A."/>
            <person name="Huson D.H."/>
            <person name="Frick J.-S."/>
            <person name="Autenrieth I.B."/>
        </authorList>
    </citation>
    <scope>NUCLEOTIDE SEQUENCE [LARGE SCALE GENOMIC DNA]</scope>
    <source>
        <strain evidence="3">mpk</strain>
    </source>
</reference>
<organism evidence="2 3">
    <name type="scientific">Phocaeicola vulgatus</name>
    <name type="common">Bacteroides vulgatus</name>
    <dbReference type="NCBI Taxonomy" id="821"/>
    <lineage>
        <taxon>Bacteria</taxon>
        <taxon>Pseudomonadati</taxon>
        <taxon>Bacteroidota</taxon>
        <taxon>Bacteroidia</taxon>
        <taxon>Bacteroidales</taxon>
        <taxon>Bacteroidaceae</taxon>
        <taxon>Phocaeicola</taxon>
    </lineage>
</organism>
<evidence type="ECO:0008006" key="4">
    <source>
        <dbReference type="Google" id="ProtNLM"/>
    </source>
</evidence>
<reference evidence="2 3" key="2">
    <citation type="journal article" date="2016" name="Genome Biol. Evol.">
        <title>Extensive mobilome-driven genome diversification in mouse gut-associated Bacteroides vulgatus mpk.</title>
        <authorList>
            <person name="Lange A."/>
            <person name="Beier S."/>
            <person name="Steimle A."/>
            <person name="Autenrieth I.B."/>
            <person name="Huson D.H."/>
            <person name="Frick J.S."/>
        </authorList>
    </citation>
    <scope>NUCLEOTIDE SEQUENCE [LARGE SCALE GENOMIC DNA]</scope>
    <source>
        <strain evidence="3">mpk</strain>
    </source>
</reference>
<gene>
    <name evidence="2" type="ORF">BvMPK_1393</name>
</gene>
<protein>
    <recommendedName>
        <fullName evidence="4">Transmembrane protein</fullName>
    </recommendedName>
</protein>
<dbReference type="EMBL" id="CP013020">
    <property type="protein sequence ID" value="ALK84000.1"/>
    <property type="molecule type" value="Genomic_DNA"/>
</dbReference>
<accession>A0A0P0L3I1</accession>
<name>A0A0P0L3I1_PHOVU</name>
<dbReference type="AlphaFoldDB" id="A0A0P0L3I1"/>
<sequence length="81" mass="9076">MGLFILKIIKNMKLQLIEKISRQAVALVLLAGICLLYNKGIVPVYTIVLFLFSGTIIGFFFRTLSFVIKIILVLLLAGMFV</sequence>
<feature type="transmembrane region" description="Helical" evidence="1">
    <location>
        <begin position="20"/>
        <end position="38"/>
    </location>
</feature>
<dbReference type="Proteomes" id="UP000061587">
    <property type="component" value="Chromosome"/>
</dbReference>
<evidence type="ECO:0000313" key="2">
    <source>
        <dbReference type="EMBL" id="ALK84000.1"/>
    </source>
</evidence>
<feature type="transmembrane region" description="Helical" evidence="1">
    <location>
        <begin position="44"/>
        <end position="77"/>
    </location>
</feature>
<keyword evidence="1" id="KW-1133">Transmembrane helix</keyword>
<proteinExistence type="predicted"/>
<dbReference type="PATRIC" id="fig|821.40.peg.1655"/>
<evidence type="ECO:0000313" key="3">
    <source>
        <dbReference type="Proteomes" id="UP000061587"/>
    </source>
</evidence>
<keyword evidence="1" id="KW-0472">Membrane</keyword>